<dbReference type="Pfam" id="PF06201">
    <property type="entry name" value="PITH"/>
    <property type="match status" value="1"/>
</dbReference>
<dbReference type="InterPro" id="IPR010400">
    <property type="entry name" value="PITH_dom"/>
</dbReference>
<evidence type="ECO:0000256" key="1">
    <source>
        <dbReference type="ARBA" id="ARBA00023157"/>
    </source>
</evidence>
<evidence type="ECO:0000313" key="5">
    <source>
        <dbReference type="Proteomes" id="UP000013776"/>
    </source>
</evidence>
<evidence type="ECO:0000313" key="4">
    <source>
        <dbReference type="EMBL" id="CCG83499.1"/>
    </source>
</evidence>
<dbReference type="PROSITE" id="PS51352">
    <property type="entry name" value="THIOREDOXIN_2"/>
    <property type="match status" value="1"/>
</dbReference>
<dbReference type="CDD" id="cd02947">
    <property type="entry name" value="TRX_family"/>
    <property type="match status" value="1"/>
</dbReference>
<evidence type="ECO:0000259" key="2">
    <source>
        <dbReference type="PROSITE" id="PS51352"/>
    </source>
</evidence>
<dbReference type="PANTHER" id="PTHR46115">
    <property type="entry name" value="THIOREDOXIN-LIKE PROTEIN 1"/>
    <property type="match status" value="1"/>
</dbReference>
<dbReference type="VEuPathDB" id="FungiDB:TAPDE_003730"/>
<dbReference type="InterPro" id="IPR037047">
    <property type="entry name" value="PITH_dom_sf"/>
</dbReference>
<dbReference type="AlphaFoldDB" id="R4XG78"/>
<evidence type="ECO:0000259" key="3">
    <source>
        <dbReference type="PROSITE" id="PS51532"/>
    </source>
</evidence>
<dbReference type="FunFam" id="3.40.30.10:FF:000245">
    <property type="entry name" value="Thioredoxin"/>
    <property type="match status" value="1"/>
</dbReference>
<keyword evidence="1" id="KW-1015">Disulfide bond</keyword>
<dbReference type="InterPro" id="IPR017937">
    <property type="entry name" value="Thioredoxin_CS"/>
</dbReference>
<feature type="domain" description="PITH" evidence="3">
    <location>
        <begin position="114"/>
        <end position="287"/>
    </location>
</feature>
<dbReference type="GO" id="GO:0005737">
    <property type="term" value="C:cytoplasm"/>
    <property type="evidence" value="ECO:0007669"/>
    <property type="project" value="UniProtKB-ARBA"/>
</dbReference>
<dbReference type="EMBL" id="CAHR02000154">
    <property type="protein sequence ID" value="CCG83499.1"/>
    <property type="molecule type" value="Genomic_DNA"/>
</dbReference>
<comment type="caution">
    <text evidence="4">The sequence shown here is derived from an EMBL/GenBank/DDBJ whole genome shotgun (WGS) entry which is preliminary data.</text>
</comment>
<name>R4XG78_TAPDE</name>
<dbReference type="STRING" id="1097556.R4XG78"/>
<accession>R4XG78</accession>
<dbReference type="InterPro" id="IPR036249">
    <property type="entry name" value="Thioredoxin-like_sf"/>
</dbReference>
<dbReference type="PROSITE" id="PS51532">
    <property type="entry name" value="PITH"/>
    <property type="match status" value="1"/>
</dbReference>
<feature type="domain" description="Thioredoxin" evidence="2">
    <location>
        <begin position="1"/>
        <end position="107"/>
    </location>
</feature>
<sequence>MPVISINSSADFDSLKSKPGLLIVDFFATWCGPCKAISPTFDRLSDHPDYSSATFARLDVDKVKPVAQACSITAMPTFLFFLQGIKKDELKGADPHALQNKIKKYIAETNASQGNQSLVRGMISLNTKLDFKQVELLNATESASARGLLDPTSKHAVNSDSDEQLMLYVPFQESVKAHSIVLRCQADSLNSAPSRLQIFANRPNILSFDDVNSIAPTQTIDEITYDTNGVALVTLRFVKFQKVNNLVLFIEQNHGEQEVTSLFSIEFLGEVSPTNSSGVVQKIDHDHD</sequence>
<reference evidence="4 5" key="1">
    <citation type="journal article" date="2013" name="MBio">
        <title>Genome sequencing of the plant pathogen Taphrina deformans, the causal agent of peach leaf curl.</title>
        <authorList>
            <person name="Cisse O.H."/>
            <person name="Almeida J.M.G.C.F."/>
            <person name="Fonseca A."/>
            <person name="Kumar A.A."/>
            <person name="Salojaervi J."/>
            <person name="Overmyer K."/>
            <person name="Hauser P.M."/>
            <person name="Pagni M."/>
        </authorList>
    </citation>
    <scope>NUCLEOTIDE SEQUENCE [LARGE SCALE GENOMIC DNA]</scope>
    <source>
        <strain evidence="5">PYCC 5710 / ATCC 11124 / CBS 356.35 / IMI 108563 / JCM 9778 / NBRC 8474</strain>
    </source>
</reference>
<organism evidence="4 5">
    <name type="scientific">Taphrina deformans (strain PYCC 5710 / ATCC 11124 / CBS 356.35 / IMI 108563 / JCM 9778 / NBRC 8474)</name>
    <name type="common">Peach leaf curl fungus</name>
    <name type="synonym">Lalaria deformans</name>
    <dbReference type="NCBI Taxonomy" id="1097556"/>
    <lineage>
        <taxon>Eukaryota</taxon>
        <taxon>Fungi</taxon>
        <taxon>Dikarya</taxon>
        <taxon>Ascomycota</taxon>
        <taxon>Taphrinomycotina</taxon>
        <taxon>Taphrinomycetes</taxon>
        <taxon>Taphrinales</taxon>
        <taxon>Taphrinaceae</taxon>
        <taxon>Taphrina</taxon>
    </lineage>
</organism>
<protein>
    <submittedName>
        <fullName evidence="4">Thioredoxin-like I protein Txl1</fullName>
    </submittedName>
</protein>
<gene>
    <name evidence="4" type="ORF">TAPDE_003730</name>
</gene>
<dbReference type="PROSITE" id="PS00194">
    <property type="entry name" value="THIOREDOXIN_1"/>
    <property type="match status" value="1"/>
</dbReference>
<dbReference type="SUPFAM" id="SSF49785">
    <property type="entry name" value="Galactose-binding domain-like"/>
    <property type="match status" value="1"/>
</dbReference>
<proteinExistence type="predicted"/>
<dbReference type="SUPFAM" id="SSF52833">
    <property type="entry name" value="Thioredoxin-like"/>
    <property type="match status" value="1"/>
</dbReference>
<dbReference type="Proteomes" id="UP000013776">
    <property type="component" value="Unassembled WGS sequence"/>
</dbReference>
<dbReference type="Pfam" id="PF00085">
    <property type="entry name" value="Thioredoxin"/>
    <property type="match status" value="1"/>
</dbReference>
<dbReference type="eggNOG" id="KOG0908">
    <property type="taxonomic scope" value="Eukaryota"/>
</dbReference>
<dbReference type="OrthoDB" id="2121326at2759"/>
<dbReference type="Gene3D" id="3.40.30.10">
    <property type="entry name" value="Glutaredoxin"/>
    <property type="match status" value="1"/>
</dbReference>
<dbReference type="PRINTS" id="PR00421">
    <property type="entry name" value="THIOREDOXIN"/>
</dbReference>
<keyword evidence="5" id="KW-1185">Reference proteome</keyword>
<dbReference type="Gene3D" id="2.60.120.470">
    <property type="entry name" value="PITH domain"/>
    <property type="match status" value="1"/>
</dbReference>
<dbReference type="InterPro" id="IPR008979">
    <property type="entry name" value="Galactose-bd-like_sf"/>
</dbReference>
<dbReference type="InterPro" id="IPR013766">
    <property type="entry name" value="Thioredoxin_domain"/>
</dbReference>